<dbReference type="GO" id="GO:0016787">
    <property type="term" value="F:hydrolase activity"/>
    <property type="evidence" value="ECO:0007669"/>
    <property type="project" value="InterPro"/>
</dbReference>
<organism evidence="2 3">
    <name type="scientific">Fraxinus pennsylvanica</name>
    <dbReference type="NCBI Taxonomy" id="56036"/>
    <lineage>
        <taxon>Eukaryota</taxon>
        <taxon>Viridiplantae</taxon>
        <taxon>Streptophyta</taxon>
        <taxon>Embryophyta</taxon>
        <taxon>Tracheophyta</taxon>
        <taxon>Spermatophyta</taxon>
        <taxon>Magnoliopsida</taxon>
        <taxon>eudicotyledons</taxon>
        <taxon>Gunneridae</taxon>
        <taxon>Pentapetalae</taxon>
        <taxon>asterids</taxon>
        <taxon>lamiids</taxon>
        <taxon>Lamiales</taxon>
        <taxon>Oleaceae</taxon>
        <taxon>Oleeae</taxon>
        <taxon>Fraxinus</taxon>
    </lineage>
</organism>
<dbReference type="AlphaFoldDB" id="A0AAD2DQ18"/>
<dbReference type="CDD" id="cd00838">
    <property type="entry name" value="MPP_superfamily"/>
    <property type="match status" value="1"/>
</dbReference>
<accession>A0AAD2DQ18</accession>
<dbReference type="EMBL" id="OU503040">
    <property type="protein sequence ID" value="CAI9762009.1"/>
    <property type="molecule type" value="Genomic_DNA"/>
</dbReference>
<dbReference type="InterPro" id="IPR004843">
    <property type="entry name" value="Calcineurin-like_PHP"/>
</dbReference>
<dbReference type="PANTHER" id="PTHR36492">
    <property type="match status" value="1"/>
</dbReference>
<gene>
    <name evidence="2" type="ORF">FPE_LOCUS9439</name>
</gene>
<dbReference type="Gene3D" id="3.60.21.10">
    <property type="match status" value="1"/>
</dbReference>
<dbReference type="InterPro" id="IPR029052">
    <property type="entry name" value="Metallo-depent_PP-like"/>
</dbReference>
<dbReference type="Proteomes" id="UP000834106">
    <property type="component" value="Chromosome 5"/>
</dbReference>
<keyword evidence="3" id="KW-1185">Reference proteome</keyword>
<dbReference type="SUPFAM" id="SSF56300">
    <property type="entry name" value="Metallo-dependent phosphatases"/>
    <property type="match status" value="1"/>
</dbReference>
<feature type="domain" description="Calcineurin-like phosphoesterase" evidence="1">
    <location>
        <begin position="70"/>
        <end position="137"/>
    </location>
</feature>
<dbReference type="InterPro" id="IPR052963">
    <property type="entry name" value="Pantetheine_PDE"/>
</dbReference>
<sequence length="148" mass="17003">MARCLYSACLPLPQHPGNANFSFLSNGLGFINPSSRRRRNIITSSHIVRTQILPSVQAETIGSQVFVVLDLHTNYLENISWVRSLSSNRYKKDVLIVAGDVAETCANFVLTMSLLRERFQRVFYVPGNHDLWLRREKHNYVSITSFRF</sequence>
<dbReference type="PANTHER" id="PTHR36492:SF2">
    <property type="entry name" value="[ACYL-CARRIER-PROTEIN] PHOSPHODIESTERASE PPTH"/>
    <property type="match status" value="1"/>
</dbReference>
<proteinExistence type="predicted"/>
<name>A0AAD2DQ18_9LAMI</name>
<dbReference type="Pfam" id="PF00149">
    <property type="entry name" value="Metallophos"/>
    <property type="match status" value="1"/>
</dbReference>
<reference evidence="2" key="1">
    <citation type="submission" date="2023-05" db="EMBL/GenBank/DDBJ databases">
        <authorList>
            <person name="Huff M."/>
        </authorList>
    </citation>
    <scope>NUCLEOTIDE SEQUENCE</scope>
</reference>
<evidence type="ECO:0000313" key="3">
    <source>
        <dbReference type="Proteomes" id="UP000834106"/>
    </source>
</evidence>
<evidence type="ECO:0000259" key="1">
    <source>
        <dbReference type="Pfam" id="PF00149"/>
    </source>
</evidence>
<protein>
    <recommendedName>
        <fullName evidence="1">Calcineurin-like phosphoesterase domain-containing protein</fullName>
    </recommendedName>
</protein>
<evidence type="ECO:0000313" key="2">
    <source>
        <dbReference type="EMBL" id="CAI9762009.1"/>
    </source>
</evidence>